<keyword evidence="5" id="KW-0496">Mitochondrion</keyword>
<evidence type="ECO:0000256" key="2">
    <source>
        <dbReference type="ARBA" id="ARBA00022980"/>
    </source>
</evidence>
<dbReference type="PROSITE" id="PS00701">
    <property type="entry name" value="RIBOSOMAL_L16_2"/>
    <property type="match status" value="1"/>
</dbReference>
<dbReference type="InterPro" id="IPR047873">
    <property type="entry name" value="Ribosomal_uL16"/>
</dbReference>
<dbReference type="RefSeq" id="YP_002221360.1">
    <property type="nucleotide sequence ID" value="NC_011212.1"/>
</dbReference>
<dbReference type="InterPro" id="IPR036920">
    <property type="entry name" value="Ribosomal_uL16_sf"/>
</dbReference>
<dbReference type="GO" id="GO:0005762">
    <property type="term" value="C:mitochondrial large ribosomal subunit"/>
    <property type="evidence" value="ECO:0007669"/>
    <property type="project" value="TreeGrafter"/>
</dbReference>
<dbReference type="Pfam" id="PF00252">
    <property type="entry name" value="Ribosomal_L16"/>
    <property type="match status" value="1"/>
</dbReference>
<name>B5SQ52_9STRA</name>
<dbReference type="AlphaFoldDB" id="B5SQ52"/>
<dbReference type="SUPFAM" id="SSF54686">
    <property type="entry name" value="Ribosomal protein L16p/L10e"/>
    <property type="match status" value="1"/>
</dbReference>
<geneLocation type="mitochondrion" evidence="5"/>
<evidence type="ECO:0000313" key="5">
    <source>
        <dbReference type="EMBL" id="ACH86043.1"/>
    </source>
</evidence>
<dbReference type="PANTHER" id="PTHR12220:SF13">
    <property type="entry name" value="LARGE RIBOSOMAL SUBUNIT PROTEIN UL16M"/>
    <property type="match status" value="1"/>
</dbReference>
<reference evidence="5" key="1">
    <citation type="journal article" date="2008" name="Curr. Biol.">
        <title>Organelles in Blastocystis that blur the distinction between mitochondria and hydrogenosomes.</title>
        <authorList>
            <person name="Stechmann A."/>
            <person name="Hamblin K."/>
            <person name="Perez-Brocal V."/>
            <person name="Gaston D."/>
            <person name="Richmond G.S."/>
            <person name="van der Giezen M."/>
            <person name="Clark C.G."/>
            <person name="Roger A.J."/>
        </authorList>
    </citation>
    <scope>NUCLEOTIDE SEQUENCE</scope>
    <source>
        <strain evidence="5">DMP/02-328</strain>
    </source>
</reference>
<dbReference type="GO" id="GO:0019843">
    <property type="term" value="F:rRNA binding"/>
    <property type="evidence" value="ECO:0007669"/>
    <property type="project" value="InterPro"/>
</dbReference>
<evidence type="ECO:0000256" key="3">
    <source>
        <dbReference type="ARBA" id="ARBA00023274"/>
    </source>
</evidence>
<proteinExistence type="inferred from homology"/>
<sequence length="139" mass="15990">MLLKPRRTKQYKIHKNRLHGLNYNSKILTKGVYGLKALDYTRLTSKQIETSFIAINRIINKQARVYINVFPDISVTTKNIDSRMGKGKGDIKFWICAIKPGKILFEVSDIDATIAYAALQYGASKLRIRTKIIQLKKFQ</sequence>
<reference evidence="5" key="2">
    <citation type="journal article" date="2016" name="Genome Biol. Evol.">
        <title>Blastocystis mitochondrial genomes appear to show multiple independent gains and losses of start and stop codons.</title>
        <authorList>
            <person name="Jacob A.S."/>
            <person name="Andersen L.O."/>
            <person name="Pavinski Bitar P."/>
            <person name="Richards V.P."/>
            <person name="Shah S."/>
            <person name="Stanhope M.J."/>
            <person name="Stensvold C.R."/>
            <person name="Clark C.G."/>
        </authorList>
    </citation>
    <scope>NUCLEOTIDE SEQUENCE</scope>
    <source>
        <strain evidence="5">DMP/02-328</strain>
    </source>
</reference>
<gene>
    <name evidence="5" type="primary">rpl16</name>
</gene>
<dbReference type="PANTHER" id="PTHR12220">
    <property type="entry name" value="50S/60S RIBOSOMAL PROTEIN L16"/>
    <property type="match status" value="1"/>
</dbReference>
<dbReference type="CDD" id="cd01433">
    <property type="entry name" value="Ribosomal_L16_L10e"/>
    <property type="match status" value="1"/>
</dbReference>
<dbReference type="EMBL" id="EF494739">
    <property type="protein sequence ID" value="ACH86043.1"/>
    <property type="molecule type" value="Genomic_DNA"/>
</dbReference>
<dbReference type="Gene3D" id="3.90.1170.10">
    <property type="entry name" value="Ribosomal protein L10e/L16"/>
    <property type="match status" value="1"/>
</dbReference>
<dbReference type="NCBIfam" id="TIGR01164">
    <property type="entry name" value="rplP_bact"/>
    <property type="match status" value="1"/>
</dbReference>
<dbReference type="InterPro" id="IPR016180">
    <property type="entry name" value="Ribosomal_uL16_dom"/>
</dbReference>
<evidence type="ECO:0000256" key="4">
    <source>
        <dbReference type="RuleBase" id="RU004413"/>
    </source>
</evidence>
<dbReference type="InterPro" id="IPR020798">
    <property type="entry name" value="Ribosomal_uL16_CS"/>
</dbReference>
<keyword evidence="3 4" id="KW-0687">Ribonucleoprotein</keyword>
<keyword evidence="2 4" id="KW-0689">Ribosomal protein</keyword>
<dbReference type="PRINTS" id="PR00060">
    <property type="entry name" value="RIBOSOMALL16"/>
</dbReference>
<comment type="similarity">
    <text evidence="1 4">Belongs to the universal ribosomal protein uL16 family.</text>
</comment>
<dbReference type="GeneID" id="6879795"/>
<protein>
    <submittedName>
        <fullName evidence="5">Ribosomal protein L16</fullName>
    </submittedName>
</protein>
<organism evidence="5">
    <name type="scientific">Blastocystis sp. DMP/02-328</name>
    <dbReference type="NCBI Taxonomy" id="463136"/>
    <lineage>
        <taxon>Eukaryota</taxon>
        <taxon>Sar</taxon>
        <taxon>Stramenopiles</taxon>
        <taxon>Bigyra</taxon>
        <taxon>Opalozoa</taxon>
        <taxon>Opalinata</taxon>
        <taxon>Blastocystidae</taxon>
        <taxon>Blastocystis</taxon>
    </lineage>
</organism>
<dbReference type="InterPro" id="IPR000114">
    <property type="entry name" value="Ribosomal_uL16_bact-type"/>
</dbReference>
<accession>B5SQ52</accession>
<evidence type="ECO:0000256" key="1">
    <source>
        <dbReference type="ARBA" id="ARBA00008931"/>
    </source>
</evidence>
<dbReference type="GO" id="GO:0003735">
    <property type="term" value="F:structural constituent of ribosome"/>
    <property type="evidence" value="ECO:0007669"/>
    <property type="project" value="InterPro"/>
</dbReference>
<dbReference type="GO" id="GO:0032543">
    <property type="term" value="P:mitochondrial translation"/>
    <property type="evidence" value="ECO:0007669"/>
    <property type="project" value="TreeGrafter"/>
</dbReference>